<sequence>MDLLDLATARTVRQLSSPSTHTTPRPSLKKILLLSHRVSSMPSSYIYILICCRKGRTLRNIASPLNPFNYLSVAIRGPPVF</sequence>
<organism evidence="1 2">
    <name type="scientific">Caerostris extrusa</name>
    <name type="common">Bark spider</name>
    <name type="synonym">Caerostris bankana</name>
    <dbReference type="NCBI Taxonomy" id="172846"/>
    <lineage>
        <taxon>Eukaryota</taxon>
        <taxon>Metazoa</taxon>
        <taxon>Ecdysozoa</taxon>
        <taxon>Arthropoda</taxon>
        <taxon>Chelicerata</taxon>
        <taxon>Arachnida</taxon>
        <taxon>Araneae</taxon>
        <taxon>Araneomorphae</taxon>
        <taxon>Entelegynae</taxon>
        <taxon>Araneoidea</taxon>
        <taxon>Araneidae</taxon>
        <taxon>Caerostris</taxon>
    </lineage>
</organism>
<gene>
    <name evidence="1" type="ORF">CEXT_353381</name>
</gene>
<comment type="caution">
    <text evidence="1">The sequence shown here is derived from an EMBL/GenBank/DDBJ whole genome shotgun (WGS) entry which is preliminary data.</text>
</comment>
<name>A0AAV4YB13_CAEEX</name>
<evidence type="ECO:0000313" key="2">
    <source>
        <dbReference type="Proteomes" id="UP001054945"/>
    </source>
</evidence>
<evidence type="ECO:0000313" key="1">
    <source>
        <dbReference type="EMBL" id="GIZ04178.1"/>
    </source>
</evidence>
<reference evidence="1 2" key="1">
    <citation type="submission" date="2021-06" db="EMBL/GenBank/DDBJ databases">
        <title>Caerostris extrusa draft genome.</title>
        <authorList>
            <person name="Kono N."/>
            <person name="Arakawa K."/>
        </authorList>
    </citation>
    <scope>NUCLEOTIDE SEQUENCE [LARGE SCALE GENOMIC DNA]</scope>
</reference>
<keyword evidence="2" id="KW-1185">Reference proteome</keyword>
<dbReference type="EMBL" id="BPLR01001696">
    <property type="protein sequence ID" value="GIZ04178.1"/>
    <property type="molecule type" value="Genomic_DNA"/>
</dbReference>
<dbReference type="AlphaFoldDB" id="A0AAV4YB13"/>
<protein>
    <submittedName>
        <fullName evidence="1">Uncharacterized protein</fullName>
    </submittedName>
</protein>
<dbReference type="Proteomes" id="UP001054945">
    <property type="component" value="Unassembled WGS sequence"/>
</dbReference>
<proteinExistence type="predicted"/>
<accession>A0AAV4YB13</accession>